<organism evidence="2 3">
    <name type="scientific">Ensete ventricosum</name>
    <name type="common">Abyssinian banana</name>
    <name type="synonym">Musa ensete</name>
    <dbReference type="NCBI Taxonomy" id="4639"/>
    <lineage>
        <taxon>Eukaryota</taxon>
        <taxon>Viridiplantae</taxon>
        <taxon>Streptophyta</taxon>
        <taxon>Embryophyta</taxon>
        <taxon>Tracheophyta</taxon>
        <taxon>Spermatophyta</taxon>
        <taxon>Magnoliopsida</taxon>
        <taxon>Liliopsida</taxon>
        <taxon>Zingiberales</taxon>
        <taxon>Musaceae</taxon>
        <taxon>Ensete</taxon>
    </lineage>
</organism>
<gene>
    <name evidence="2" type="ORF">B296_00025365</name>
</gene>
<proteinExistence type="predicted"/>
<evidence type="ECO:0000313" key="3">
    <source>
        <dbReference type="Proteomes" id="UP000287651"/>
    </source>
</evidence>
<dbReference type="Proteomes" id="UP000287651">
    <property type="component" value="Unassembled WGS sequence"/>
</dbReference>
<protein>
    <submittedName>
        <fullName evidence="2">Uncharacterized protein</fullName>
    </submittedName>
</protein>
<dbReference type="AlphaFoldDB" id="A0A427AGN0"/>
<sequence>MSTLAYFISSQPWERPGSGHRRVNQRNAVTWSGLFEQNKRTPESPAQTYTNLRDPRGTAPAPRTRLTQTPNSLFDDV</sequence>
<accession>A0A427AGN0</accession>
<comment type="caution">
    <text evidence="2">The sequence shown here is derived from an EMBL/GenBank/DDBJ whole genome shotgun (WGS) entry which is preliminary data.</text>
</comment>
<reference evidence="2 3" key="1">
    <citation type="journal article" date="2014" name="Agronomy (Basel)">
        <title>A Draft Genome Sequence for Ensete ventricosum, the Drought-Tolerant Tree Against Hunger.</title>
        <authorList>
            <person name="Harrison J."/>
            <person name="Moore K.A."/>
            <person name="Paszkiewicz K."/>
            <person name="Jones T."/>
            <person name="Grant M."/>
            <person name="Ambacheew D."/>
            <person name="Muzemil S."/>
            <person name="Studholme D.J."/>
        </authorList>
    </citation>
    <scope>NUCLEOTIDE SEQUENCE [LARGE SCALE GENOMIC DNA]</scope>
</reference>
<feature type="region of interest" description="Disordered" evidence="1">
    <location>
        <begin position="32"/>
        <end position="77"/>
    </location>
</feature>
<feature type="compositionally biased region" description="Polar residues" evidence="1">
    <location>
        <begin position="65"/>
        <end position="77"/>
    </location>
</feature>
<evidence type="ECO:0000313" key="2">
    <source>
        <dbReference type="EMBL" id="RRT75356.1"/>
    </source>
</evidence>
<evidence type="ECO:0000256" key="1">
    <source>
        <dbReference type="SAM" id="MobiDB-lite"/>
    </source>
</evidence>
<dbReference type="EMBL" id="AMZH03002502">
    <property type="protein sequence ID" value="RRT75356.1"/>
    <property type="molecule type" value="Genomic_DNA"/>
</dbReference>
<name>A0A427AGN0_ENSVE</name>